<evidence type="ECO:0000313" key="2">
    <source>
        <dbReference type="EMBL" id="ABF52307.1"/>
    </source>
</evidence>
<organism evidence="2 3">
    <name type="scientific">Sphingopyxis alaskensis (strain DSM 13593 / LMG 18877 / RB2256)</name>
    <name type="common">Sphingomonas alaskensis</name>
    <dbReference type="NCBI Taxonomy" id="317655"/>
    <lineage>
        <taxon>Bacteria</taxon>
        <taxon>Pseudomonadati</taxon>
        <taxon>Pseudomonadota</taxon>
        <taxon>Alphaproteobacteria</taxon>
        <taxon>Sphingomonadales</taxon>
        <taxon>Sphingomonadaceae</taxon>
        <taxon>Sphingopyxis</taxon>
    </lineage>
</organism>
<keyword evidence="2" id="KW-0808">Transferase</keyword>
<dbReference type="EMBL" id="CP000356">
    <property type="protein sequence ID" value="ABF52307.1"/>
    <property type="molecule type" value="Genomic_DNA"/>
</dbReference>
<dbReference type="STRING" id="317655.Sala_0586"/>
<keyword evidence="3" id="KW-1185">Reference proteome</keyword>
<dbReference type="PROSITE" id="PS51257">
    <property type="entry name" value="PROKAR_LIPOPROTEIN"/>
    <property type="match status" value="1"/>
</dbReference>
<dbReference type="HOGENOM" id="CLU_2059899_0_0_5"/>
<feature type="signal peptide" evidence="1">
    <location>
        <begin position="1"/>
        <end position="27"/>
    </location>
</feature>
<dbReference type="EC" id="2.1.3.2" evidence="2"/>
<keyword evidence="1" id="KW-0732">Signal</keyword>
<proteinExistence type="predicted"/>
<dbReference type="Proteomes" id="UP000006578">
    <property type="component" value="Chromosome"/>
</dbReference>
<sequence>MVSIVRLGSMRIGSLLLVTSLAISACARPEAGAMSSHFESSASIDALATCISQNHEAAFPRFFSHEEDSARRVFKTYNGIAVAIDDDVARRRVTVSSPQALTTNQANYIRQCISMSEAA</sequence>
<dbReference type="KEGG" id="sal:Sala_0586"/>
<feature type="chain" id="PRO_5004189714" evidence="1">
    <location>
        <begin position="28"/>
        <end position="119"/>
    </location>
</feature>
<evidence type="ECO:0000313" key="3">
    <source>
        <dbReference type="Proteomes" id="UP000006578"/>
    </source>
</evidence>
<evidence type="ECO:0000256" key="1">
    <source>
        <dbReference type="SAM" id="SignalP"/>
    </source>
</evidence>
<protein>
    <submittedName>
        <fullName evidence="2">Aspartate carbamoyltransferase</fullName>
        <ecNumber evidence="2">2.1.3.2</ecNumber>
    </submittedName>
</protein>
<dbReference type="GO" id="GO:0004070">
    <property type="term" value="F:aspartate carbamoyltransferase activity"/>
    <property type="evidence" value="ECO:0007669"/>
    <property type="project" value="UniProtKB-EC"/>
</dbReference>
<name>Q1GVL5_SPHAL</name>
<gene>
    <name evidence="2" type="ordered locus">Sala_0586</name>
</gene>
<reference evidence="2 3" key="1">
    <citation type="journal article" date="2009" name="Proc. Natl. Acad. Sci. U.S.A.">
        <title>The genomic basis of trophic strategy in marine bacteria.</title>
        <authorList>
            <person name="Lauro F.M."/>
            <person name="McDougald D."/>
            <person name="Thomas T."/>
            <person name="Williams T.J."/>
            <person name="Egan S."/>
            <person name="Rice S."/>
            <person name="DeMaere M.Z."/>
            <person name="Ting L."/>
            <person name="Ertan H."/>
            <person name="Johnson J."/>
            <person name="Ferriera S."/>
            <person name="Lapidus A."/>
            <person name="Anderson I."/>
            <person name="Kyrpides N."/>
            <person name="Munk A.C."/>
            <person name="Detter C."/>
            <person name="Han C.S."/>
            <person name="Brown M.V."/>
            <person name="Robb F.T."/>
            <person name="Kjelleberg S."/>
            <person name="Cavicchioli R."/>
        </authorList>
    </citation>
    <scope>NUCLEOTIDE SEQUENCE [LARGE SCALE GENOMIC DNA]</scope>
    <source>
        <strain evidence="3">DSM 13593 / LMG 18877 / RB2256</strain>
    </source>
</reference>
<dbReference type="AlphaFoldDB" id="Q1GVL5"/>
<accession>Q1GVL5</accession>